<dbReference type="GeneID" id="80908435"/>
<dbReference type="Gene3D" id="3.30.560.10">
    <property type="entry name" value="Glucose Oxidase, domain 3"/>
    <property type="match status" value="1"/>
</dbReference>
<dbReference type="InterPro" id="IPR012132">
    <property type="entry name" value="GMC_OxRdtase"/>
</dbReference>
<feature type="domain" description="Glucose-methanol-choline oxidoreductase C-terminal" evidence="7">
    <location>
        <begin position="457"/>
        <end position="595"/>
    </location>
</feature>
<comment type="similarity">
    <text evidence="2">Belongs to the GMC oxidoreductase family.</text>
</comment>
<evidence type="ECO:0000259" key="6">
    <source>
        <dbReference type="Pfam" id="PF00732"/>
    </source>
</evidence>
<comment type="cofactor">
    <cofactor evidence="1 5">
        <name>FAD</name>
        <dbReference type="ChEBI" id="CHEBI:57692"/>
    </cofactor>
</comment>
<dbReference type="GO" id="GO:0016614">
    <property type="term" value="F:oxidoreductase activity, acting on CH-OH group of donors"/>
    <property type="evidence" value="ECO:0007669"/>
    <property type="project" value="InterPro"/>
</dbReference>
<evidence type="ECO:0000256" key="5">
    <source>
        <dbReference type="PIRSR" id="PIRSR000137-2"/>
    </source>
</evidence>
<dbReference type="InterPro" id="IPR036188">
    <property type="entry name" value="FAD/NAD-bd_sf"/>
</dbReference>
<dbReference type="SUPFAM" id="SSF54373">
    <property type="entry name" value="FAD-linked reductases, C-terminal domain"/>
    <property type="match status" value="1"/>
</dbReference>
<feature type="binding site" evidence="5">
    <location>
        <position position="97"/>
    </location>
    <ligand>
        <name>FAD</name>
        <dbReference type="ChEBI" id="CHEBI:57692"/>
    </ligand>
</feature>
<dbReference type="Pfam" id="PF00732">
    <property type="entry name" value="GMC_oxred_N"/>
    <property type="match status" value="1"/>
</dbReference>
<name>A0A9W8XKH2_9PLEO</name>
<evidence type="ECO:0000256" key="4">
    <source>
        <dbReference type="ARBA" id="ARBA00022827"/>
    </source>
</evidence>
<evidence type="ECO:0000256" key="2">
    <source>
        <dbReference type="ARBA" id="ARBA00010790"/>
    </source>
</evidence>
<feature type="binding site" evidence="5">
    <location>
        <position position="237"/>
    </location>
    <ligand>
        <name>FAD</name>
        <dbReference type="ChEBI" id="CHEBI:57692"/>
    </ligand>
</feature>
<dbReference type="InterPro" id="IPR000172">
    <property type="entry name" value="GMC_OxRdtase_N"/>
</dbReference>
<dbReference type="Pfam" id="PF05199">
    <property type="entry name" value="GMC_oxred_C"/>
    <property type="match status" value="1"/>
</dbReference>
<dbReference type="AlphaFoldDB" id="A0A9W8XKH2"/>
<dbReference type="PANTHER" id="PTHR11552">
    <property type="entry name" value="GLUCOSE-METHANOL-CHOLINE GMC OXIDOREDUCTASE"/>
    <property type="match status" value="1"/>
</dbReference>
<dbReference type="Gene3D" id="3.50.50.60">
    <property type="entry name" value="FAD/NAD(P)-binding domain"/>
    <property type="match status" value="1"/>
</dbReference>
<accession>A0A9W8XKH2</accession>
<proteinExistence type="inferred from homology"/>
<feature type="domain" description="Glucose-methanol-choline oxidoreductase N-terminal" evidence="6">
    <location>
        <begin position="12"/>
        <end position="319"/>
    </location>
</feature>
<evidence type="ECO:0000256" key="3">
    <source>
        <dbReference type="ARBA" id="ARBA00022630"/>
    </source>
</evidence>
<dbReference type="Proteomes" id="UP001140513">
    <property type="component" value="Unassembled WGS sequence"/>
</dbReference>
<reference evidence="8" key="1">
    <citation type="submission" date="2022-10" db="EMBL/GenBank/DDBJ databases">
        <title>Tapping the CABI collections for fungal endophytes: first genome assemblies for Collariella, Neodidymelliopsis, Ascochyta clinopodiicola, Didymella pomorum, Didymosphaeria variabile, Neocosmospora piperis and Neocucurbitaria cava.</title>
        <authorList>
            <person name="Hill R."/>
        </authorList>
    </citation>
    <scope>NUCLEOTIDE SEQUENCE</scope>
    <source>
        <strain evidence="8">IMI 356815</strain>
    </source>
</reference>
<keyword evidence="3" id="KW-0285">Flavoprotein</keyword>
<dbReference type="EMBL" id="JAPEUX010000004">
    <property type="protein sequence ID" value="KAJ4353179.1"/>
    <property type="molecule type" value="Genomic_DNA"/>
</dbReference>
<dbReference type="OrthoDB" id="269227at2759"/>
<dbReference type="PIRSF" id="PIRSF000137">
    <property type="entry name" value="Alcohol_oxidase"/>
    <property type="match status" value="1"/>
</dbReference>
<dbReference type="SUPFAM" id="SSF51905">
    <property type="entry name" value="FAD/NAD(P)-binding domain"/>
    <property type="match status" value="1"/>
</dbReference>
<protein>
    <recommendedName>
        <fullName evidence="10">Alcohol oxidase</fullName>
    </recommendedName>
</protein>
<dbReference type="GO" id="GO:0050660">
    <property type="term" value="F:flavin adenine dinucleotide binding"/>
    <property type="evidence" value="ECO:0007669"/>
    <property type="project" value="InterPro"/>
</dbReference>
<sequence length="613" mass="67088">MGDNISAGAEDYDFILVGAGSASCLIASRLSQQLPDHRILVLEAGEHYRNDPKVQTPGLSPTLQSDPAYDWGYSTAPEPGLNDKRVKHPRGKLVGGTSAINSHSVVFPNYEWHDRLAGELLSESGRADWSSQGMQDCYSRWQAGSSGPRVNDDVGFLDRVQTSYPPTMDVLQLQWIKAFEELGHATSTTGFAESSAGAVTVTNAIDSSKGERSHAGTAFLEPALKRGNVTLRTGVKVDKIAFDETLTADGKLNAKGIRYTYHGEEHLISARDVILCAGVFESPFILERSGIGSRKVLAAANVPVLYELPGVGENLQDHLNCGLSCETQDDILTRDEGLWDSEMKKAASLEYERSRTGRLAEGPAYSFAFTPLQMLETPSETQQLTEIVKDSVEGETNPSLRAQYSVIQKTIESPSEATATTFLVRSQRHRDTESLPKGTPPFVNGNFVTVIAMLAHPFSRGSCHISSDPSHQPEIKFNYLSHPLDTEILARHLLLIERLFQKPTFTAMTKPQGKRLPRTFPFPVSSLEDAKKILPTNAATNYHPSSTCSMMREDLGGVVDDGLRVYGTKNVRVCDASVLPIIPRGNILTAVYAFAEKAAEMICREVKSSVRLD</sequence>
<keyword evidence="4 5" id="KW-0274">FAD</keyword>
<evidence type="ECO:0000313" key="8">
    <source>
        <dbReference type="EMBL" id="KAJ4353179.1"/>
    </source>
</evidence>
<comment type="caution">
    <text evidence="8">The sequence shown here is derived from an EMBL/GenBank/DDBJ whole genome shotgun (WGS) entry which is preliminary data.</text>
</comment>
<gene>
    <name evidence="8" type="ORF">N0V89_004905</name>
</gene>
<evidence type="ECO:0000256" key="1">
    <source>
        <dbReference type="ARBA" id="ARBA00001974"/>
    </source>
</evidence>
<evidence type="ECO:0000313" key="9">
    <source>
        <dbReference type="Proteomes" id="UP001140513"/>
    </source>
</evidence>
<evidence type="ECO:0000259" key="7">
    <source>
        <dbReference type="Pfam" id="PF05199"/>
    </source>
</evidence>
<dbReference type="InterPro" id="IPR007867">
    <property type="entry name" value="GMC_OxRtase_C"/>
</dbReference>
<dbReference type="RefSeq" id="XP_056070953.1">
    <property type="nucleotide sequence ID" value="XM_056213686.1"/>
</dbReference>
<dbReference type="PANTHER" id="PTHR11552:SF147">
    <property type="entry name" value="CHOLINE DEHYDROGENASE, MITOCHONDRIAL"/>
    <property type="match status" value="1"/>
</dbReference>
<evidence type="ECO:0008006" key="10">
    <source>
        <dbReference type="Google" id="ProtNLM"/>
    </source>
</evidence>
<keyword evidence="9" id="KW-1185">Reference proteome</keyword>
<organism evidence="8 9">
    <name type="scientific">Didymosphaeria variabile</name>
    <dbReference type="NCBI Taxonomy" id="1932322"/>
    <lineage>
        <taxon>Eukaryota</taxon>
        <taxon>Fungi</taxon>
        <taxon>Dikarya</taxon>
        <taxon>Ascomycota</taxon>
        <taxon>Pezizomycotina</taxon>
        <taxon>Dothideomycetes</taxon>
        <taxon>Pleosporomycetidae</taxon>
        <taxon>Pleosporales</taxon>
        <taxon>Massarineae</taxon>
        <taxon>Didymosphaeriaceae</taxon>
        <taxon>Didymosphaeria</taxon>
    </lineage>
</organism>